<evidence type="ECO:0000259" key="2">
    <source>
        <dbReference type="Pfam" id="PF13568"/>
    </source>
</evidence>
<proteinExistence type="predicted"/>
<feature type="domain" description="Outer membrane protein beta-barrel" evidence="2">
    <location>
        <begin position="21"/>
        <end position="186"/>
    </location>
</feature>
<dbReference type="RefSeq" id="WP_345238365.1">
    <property type="nucleotide sequence ID" value="NZ_BAABGZ010000081.1"/>
</dbReference>
<protein>
    <submittedName>
        <fullName evidence="3">Porin family protein</fullName>
    </submittedName>
</protein>
<comment type="caution">
    <text evidence="3">The sequence shown here is derived from an EMBL/GenBank/DDBJ whole genome shotgun (WGS) entry which is preliminary data.</text>
</comment>
<keyword evidence="4" id="KW-1185">Reference proteome</keyword>
<dbReference type="Pfam" id="PF13568">
    <property type="entry name" value="OMP_b-brl_2"/>
    <property type="match status" value="1"/>
</dbReference>
<name>A0ABP8IT43_9BACT</name>
<accession>A0ABP8IT43</accession>
<reference evidence="4" key="1">
    <citation type="journal article" date="2019" name="Int. J. Syst. Evol. Microbiol.">
        <title>The Global Catalogue of Microorganisms (GCM) 10K type strain sequencing project: providing services to taxonomists for standard genome sequencing and annotation.</title>
        <authorList>
            <consortium name="The Broad Institute Genomics Platform"/>
            <consortium name="The Broad Institute Genome Sequencing Center for Infectious Disease"/>
            <person name="Wu L."/>
            <person name="Ma J."/>
        </authorList>
    </citation>
    <scope>NUCLEOTIDE SEQUENCE [LARGE SCALE GENOMIC DNA]</scope>
    <source>
        <strain evidence="4">JCM 17923</strain>
    </source>
</reference>
<dbReference type="Proteomes" id="UP001501153">
    <property type="component" value="Unassembled WGS sequence"/>
</dbReference>
<feature type="chain" id="PRO_5045786267" evidence="1">
    <location>
        <begin position="23"/>
        <end position="223"/>
    </location>
</feature>
<sequence>MKLFSTSLLTALGLLAATSAQAQGIGVHVGPKAGLALSTLSGQINAKSFYKNGYSAGLMMRCRSSKAFAIQPELLYVQQGSSNGLTPGSSKPDYDVNLNYFQLPIMLKVYLGGIVNLQFGPSVGLLLSARRVGTVGSSSSGAAVSADENVKSSYYDLDGAVCGGLGLDLPNGLVASARLNYGLLDISTEKDAQLRSALGAGGLHNRGFEFAIGYLFGAAKNKE</sequence>
<dbReference type="EMBL" id="BAABGZ010000081">
    <property type="protein sequence ID" value="GAA4370169.1"/>
    <property type="molecule type" value="Genomic_DNA"/>
</dbReference>
<organism evidence="3 4">
    <name type="scientific">Hymenobacter saemangeumensis</name>
    <dbReference type="NCBI Taxonomy" id="1084522"/>
    <lineage>
        <taxon>Bacteria</taxon>
        <taxon>Pseudomonadati</taxon>
        <taxon>Bacteroidota</taxon>
        <taxon>Cytophagia</taxon>
        <taxon>Cytophagales</taxon>
        <taxon>Hymenobacteraceae</taxon>
        <taxon>Hymenobacter</taxon>
    </lineage>
</organism>
<dbReference type="InterPro" id="IPR025665">
    <property type="entry name" value="Beta-barrel_OMP_2"/>
</dbReference>
<evidence type="ECO:0000256" key="1">
    <source>
        <dbReference type="SAM" id="SignalP"/>
    </source>
</evidence>
<keyword evidence="1" id="KW-0732">Signal</keyword>
<feature type="signal peptide" evidence="1">
    <location>
        <begin position="1"/>
        <end position="22"/>
    </location>
</feature>
<evidence type="ECO:0000313" key="4">
    <source>
        <dbReference type="Proteomes" id="UP001501153"/>
    </source>
</evidence>
<gene>
    <name evidence="3" type="ORF">GCM10023185_44470</name>
</gene>
<evidence type="ECO:0000313" key="3">
    <source>
        <dbReference type="EMBL" id="GAA4370169.1"/>
    </source>
</evidence>